<proteinExistence type="predicted"/>
<dbReference type="InterPro" id="IPR029063">
    <property type="entry name" value="SAM-dependent_MTases_sf"/>
</dbReference>
<dbReference type="SUPFAM" id="SSF53335">
    <property type="entry name" value="S-adenosyl-L-methionine-dependent methyltransferases"/>
    <property type="match status" value="1"/>
</dbReference>
<keyword evidence="2" id="KW-0808">Transferase</keyword>
<keyword evidence="2" id="KW-0489">Methyltransferase</keyword>
<dbReference type="AlphaFoldDB" id="A0A1T4TD01"/>
<dbReference type="GO" id="GO:0008168">
    <property type="term" value="F:methyltransferase activity"/>
    <property type="evidence" value="ECO:0007669"/>
    <property type="project" value="UniProtKB-KW"/>
</dbReference>
<sequence length="237" mass="25873">MQLTEGSEPTRTGVTSTTRRYVPAAGLRALTRLYDPALALLYREQTWKHRLVEQVAPLVGQRILDLGCGTGTLMLMLQQACPKAGIVGLDPDPQVLALAREKSETAGITMTFVQGFADAPPESEILQSGSFDAIVSSLVFHHLSPAQKTAAFVEAHRLLRHGGAMHVADWGSPQNRLMRLLFYPVQVLDGFGNTADNIQGRLPLLMRNAGFRDTAETFRFSTVSGTLAFVRGQKPTQ</sequence>
<dbReference type="GO" id="GO:0032259">
    <property type="term" value="P:methylation"/>
    <property type="evidence" value="ECO:0007669"/>
    <property type="project" value="UniProtKB-KW"/>
</dbReference>
<evidence type="ECO:0000313" key="3">
    <source>
        <dbReference type="Proteomes" id="UP000190135"/>
    </source>
</evidence>
<dbReference type="RefSeq" id="WP_078710421.1">
    <property type="nucleotide sequence ID" value="NZ_FUXL01000025.1"/>
</dbReference>
<dbReference type="Pfam" id="PF13649">
    <property type="entry name" value="Methyltransf_25"/>
    <property type="match status" value="1"/>
</dbReference>
<dbReference type="Proteomes" id="UP000190135">
    <property type="component" value="Unassembled WGS sequence"/>
</dbReference>
<evidence type="ECO:0000259" key="1">
    <source>
        <dbReference type="Pfam" id="PF13649"/>
    </source>
</evidence>
<keyword evidence="2" id="KW-0830">Ubiquinone</keyword>
<dbReference type="STRING" id="1365950.SAMN05428963_12517"/>
<feature type="domain" description="Methyltransferase" evidence="1">
    <location>
        <begin position="63"/>
        <end position="163"/>
    </location>
</feature>
<keyword evidence="3" id="KW-1185">Reference proteome</keyword>
<dbReference type="EMBL" id="FUXL01000025">
    <property type="protein sequence ID" value="SKA38374.1"/>
    <property type="molecule type" value="Genomic_DNA"/>
</dbReference>
<dbReference type="CDD" id="cd02440">
    <property type="entry name" value="AdoMet_MTases"/>
    <property type="match status" value="1"/>
</dbReference>
<dbReference type="OrthoDB" id="9795634at2"/>
<accession>A0A1T4TD01</accession>
<reference evidence="2 3" key="1">
    <citation type="submission" date="2017-02" db="EMBL/GenBank/DDBJ databases">
        <authorList>
            <person name="Peterson S.W."/>
        </authorList>
    </citation>
    <scope>NUCLEOTIDE SEQUENCE [LARGE SCALE GENOMIC DNA]</scope>
    <source>
        <strain evidence="2 3">USBA 369</strain>
    </source>
</reference>
<gene>
    <name evidence="2" type="ORF">SAMN05428963_12517</name>
</gene>
<name>A0A1T4TD01_9HYPH</name>
<dbReference type="Gene3D" id="3.40.50.150">
    <property type="entry name" value="Vaccinia Virus protein VP39"/>
    <property type="match status" value="1"/>
</dbReference>
<organism evidence="2 3">
    <name type="scientific">Consotaella salsifontis</name>
    <dbReference type="NCBI Taxonomy" id="1365950"/>
    <lineage>
        <taxon>Bacteria</taxon>
        <taxon>Pseudomonadati</taxon>
        <taxon>Pseudomonadota</taxon>
        <taxon>Alphaproteobacteria</taxon>
        <taxon>Hyphomicrobiales</taxon>
        <taxon>Aurantimonadaceae</taxon>
        <taxon>Consotaella</taxon>
    </lineage>
</organism>
<dbReference type="InterPro" id="IPR041698">
    <property type="entry name" value="Methyltransf_25"/>
</dbReference>
<protein>
    <submittedName>
        <fullName evidence="2">Ubiquinone/menaquinone biosynthesis C-methylase UbiE</fullName>
    </submittedName>
</protein>
<evidence type="ECO:0000313" key="2">
    <source>
        <dbReference type="EMBL" id="SKA38374.1"/>
    </source>
</evidence>
<dbReference type="PANTHER" id="PTHR43591">
    <property type="entry name" value="METHYLTRANSFERASE"/>
    <property type="match status" value="1"/>
</dbReference>